<feature type="non-terminal residue" evidence="2">
    <location>
        <position position="119"/>
    </location>
</feature>
<comment type="caution">
    <text evidence="2">The sequence shown here is derived from an EMBL/GenBank/DDBJ whole genome shotgun (WGS) entry which is preliminary data.</text>
</comment>
<protein>
    <submittedName>
        <fullName evidence="2">Uncharacterized protein</fullName>
    </submittedName>
</protein>
<keyword evidence="3" id="KW-1185">Reference proteome</keyword>
<dbReference type="RefSeq" id="XP_041216060.1">
    <property type="nucleotide sequence ID" value="XM_041373391.1"/>
</dbReference>
<evidence type="ECO:0000256" key="1">
    <source>
        <dbReference type="SAM" id="MobiDB-lite"/>
    </source>
</evidence>
<name>A0AAD4DMR2_9AGAM</name>
<evidence type="ECO:0000313" key="2">
    <source>
        <dbReference type="EMBL" id="KAG1879951.1"/>
    </source>
</evidence>
<accession>A0AAD4DMR2</accession>
<reference evidence="2" key="1">
    <citation type="journal article" date="2020" name="New Phytol.">
        <title>Comparative genomics reveals dynamic genome evolution in host specialist ectomycorrhizal fungi.</title>
        <authorList>
            <person name="Lofgren L.A."/>
            <person name="Nguyen N.H."/>
            <person name="Vilgalys R."/>
            <person name="Ruytinx J."/>
            <person name="Liao H.L."/>
            <person name="Branco S."/>
            <person name="Kuo A."/>
            <person name="LaButti K."/>
            <person name="Lipzen A."/>
            <person name="Andreopoulos W."/>
            <person name="Pangilinan J."/>
            <person name="Riley R."/>
            <person name="Hundley H."/>
            <person name="Na H."/>
            <person name="Barry K."/>
            <person name="Grigoriev I.V."/>
            <person name="Stajich J.E."/>
            <person name="Kennedy P.G."/>
        </authorList>
    </citation>
    <scope>NUCLEOTIDE SEQUENCE</scope>
    <source>
        <strain evidence="2">FC203</strain>
    </source>
</reference>
<dbReference type="Proteomes" id="UP001195769">
    <property type="component" value="Unassembled WGS sequence"/>
</dbReference>
<sequence length="119" mass="12949">LATCSPEELEDTEVSIEGGDEASRAVTDLALPPSEVAARRQAIKNKILAVGKMQRVFQLLRSAENTSELAAVAGEESIAGLGHVRSDLLTAQGTQMRHHIRNFADARRSDLLNERLPIF</sequence>
<proteinExistence type="predicted"/>
<feature type="compositionally biased region" description="Acidic residues" evidence="1">
    <location>
        <begin position="7"/>
        <end position="20"/>
    </location>
</feature>
<gene>
    <name evidence="2" type="ORF">F5891DRAFT_897507</name>
</gene>
<dbReference type="EMBL" id="JABBWK010000703">
    <property type="protein sequence ID" value="KAG1879951.1"/>
    <property type="molecule type" value="Genomic_DNA"/>
</dbReference>
<feature type="non-terminal residue" evidence="2">
    <location>
        <position position="1"/>
    </location>
</feature>
<dbReference type="GeneID" id="64667689"/>
<dbReference type="AlphaFoldDB" id="A0AAD4DMR2"/>
<organism evidence="2 3">
    <name type="scientific">Suillus fuscotomentosus</name>
    <dbReference type="NCBI Taxonomy" id="1912939"/>
    <lineage>
        <taxon>Eukaryota</taxon>
        <taxon>Fungi</taxon>
        <taxon>Dikarya</taxon>
        <taxon>Basidiomycota</taxon>
        <taxon>Agaricomycotina</taxon>
        <taxon>Agaricomycetes</taxon>
        <taxon>Agaricomycetidae</taxon>
        <taxon>Boletales</taxon>
        <taxon>Suillineae</taxon>
        <taxon>Suillaceae</taxon>
        <taxon>Suillus</taxon>
    </lineage>
</organism>
<evidence type="ECO:0000313" key="3">
    <source>
        <dbReference type="Proteomes" id="UP001195769"/>
    </source>
</evidence>
<feature type="region of interest" description="Disordered" evidence="1">
    <location>
        <begin position="1"/>
        <end position="21"/>
    </location>
</feature>